<feature type="transmembrane region" description="Helical" evidence="5">
    <location>
        <begin position="152"/>
        <end position="171"/>
    </location>
</feature>
<keyword evidence="3 5" id="KW-1133">Transmembrane helix</keyword>
<comment type="subcellular location">
    <subcellularLocation>
        <location evidence="1">Membrane</location>
        <topology evidence="1">Multi-pass membrane protein</topology>
    </subcellularLocation>
</comment>
<dbReference type="RefSeq" id="WP_155202558.1">
    <property type="nucleotide sequence ID" value="NZ_WMZN01000040.1"/>
</dbReference>
<gene>
    <name evidence="6" type="ORF">GMD59_16250</name>
</gene>
<reference evidence="6 7" key="1">
    <citation type="journal article" date="2019" name="Nat. Med.">
        <title>A library of human gut bacterial isolates paired with longitudinal multiomics data enables mechanistic microbiome research.</title>
        <authorList>
            <person name="Poyet M."/>
            <person name="Groussin M."/>
            <person name="Gibbons S.M."/>
            <person name="Avila-Pacheco J."/>
            <person name="Jiang X."/>
            <person name="Kearney S.M."/>
            <person name="Perrotta A.R."/>
            <person name="Berdy B."/>
            <person name="Zhao S."/>
            <person name="Lieberman T.D."/>
            <person name="Swanson P.K."/>
            <person name="Smith M."/>
            <person name="Roesemann S."/>
            <person name="Alexander J.E."/>
            <person name="Rich S.A."/>
            <person name="Livny J."/>
            <person name="Vlamakis H."/>
            <person name="Clish C."/>
            <person name="Bullock K."/>
            <person name="Deik A."/>
            <person name="Scott J."/>
            <person name="Pierce K.A."/>
            <person name="Xavier R.J."/>
            <person name="Alm E.J."/>
        </authorList>
    </citation>
    <scope>NUCLEOTIDE SEQUENCE [LARGE SCALE GENOMIC DNA]</scope>
    <source>
        <strain evidence="6 7">BIOML-A4</strain>
    </source>
</reference>
<comment type="caution">
    <text evidence="6">The sequence shown here is derived from an EMBL/GenBank/DDBJ whole genome shotgun (WGS) entry which is preliminary data.</text>
</comment>
<dbReference type="GO" id="GO:0016020">
    <property type="term" value="C:membrane"/>
    <property type="evidence" value="ECO:0007669"/>
    <property type="project" value="UniProtKB-SubCell"/>
</dbReference>
<evidence type="ECO:0000313" key="6">
    <source>
        <dbReference type="EMBL" id="MTS28821.1"/>
    </source>
</evidence>
<evidence type="ECO:0000256" key="5">
    <source>
        <dbReference type="SAM" id="Phobius"/>
    </source>
</evidence>
<dbReference type="Proteomes" id="UP000472755">
    <property type="component" value="Unassembled WGS sequence"/>
</dbReference>
<evidence type="ECO:0000256" key="2">
    <source>
        <dbReference type="ARBA" id="ARBA00022692"/>
    </source>
</evidence>
<dbReference type="InterPro" id="IPR006419">
    <property type="entry name" value="NMN_transpt_PnuC"/>
</dbReference>
<feature type="transmembrane region" description="Helical" evidence="5">
    <location>
        <begin position="113"/>
        <end position="131"/>
    </location>
</feature>
<evidence type="ECO:0000313" key="7">
    <source>
        <dbReference type="Proteomes" id="UP000472755"/>
    </source>
</evidence>
<dbReference type="EMBL" id="WMZU01000038">
    <property type="protein sequence ID" value="MTS28821.1"/>
    <property type="molecule type" value="Genomic_DNA"/>
</dbReference>
<sequence length="257" mass="29748">MQFAFVCTSLGLRRCACECLFFWRLYEKIEELRRYFTKGERALWFGSVFVIIAAFYFFDRSNYFTLFASLLSVTSLIFNAKGNPFGQLLMILFSLLYGIISFTFSYYGEMLTYVGMTMPMAVFALISWLKNPFNGNRMEVSVNHLARTEWRFMYLAAILVTALFYFILGYFQTANLVPSTLSVTTSFIAVYLTYKRSPYYALGYAANDIVLIVLWILAARQNTSYLSVVVCFTAFLVNDIYGFINWCRMGERQAESV</sequence>
<dbReference type="Pfam" id="PF04973">
    <property type="entry name" value="NMN_transporter"/>
    <property type="match status" value="1"/>
</dbReference>
<feature type="transmembrane region" description="Helical" evidence="5">
    <location>
        <begin position="42"/>
        <end position="58"/>
    </location>
</feature>
<dbReference type="AlphaFoldDB" id="A0A6L6M0E7"/>
<name>A0A6L6M0E7_9FIRM</name>
<feature type="transmembrane region" description="Helical" evidence="5">
    <location>
        <begin position="224"/>
        <end position="244"/>
    </location>
</feature>
<feature type="transmembrane region" description="Helical" evidence="5">
    <location>
        <begin position="88"/>
        <end position="107"/>
    </location>
</feature>
<feature type="transmembrane region" description="Helical" evidence="5">
    <location>
        <begin position="64"/>
        <end position="81"/>
    </location>
</feature>
<organism evidence="6 7">
    <name type="scientific">Ruthenibacterium lactatiformans</name>
    <dbReference type="NCBI Taxonomy" id="1550024"/>
    <lineage>
        <taxon>Bacteria</taxon>
        <taxon>Bacillati</taxon>
        <taxon>Bacillota</taxon>
        <taxon>Clostridia</taxon>
        <taxon>Eubacteriales</taxon>
        <taxon>Oscillospiraceae</taxon>
        <taxon>Ruthenibacterium</taxon>
    </lineage>
</organism>
<proteinExistence type="predicted"/>
<dbReference type="GO" id="GO:0034257">
    <property type="term" value="F:nicotinamide riboside transmembrane transporter activity"/>
    <property type="evidence" value="ECO:0007669"/>
    <property type="project" value="InterPro"/>
</dbReference>
<accession>A0A6L6M0E7</accession>
<evidence type="ECO:0000256" key="4">
    <source>
        <dbReference type="ARBA" id="ARBA00023136"/>
    </source>
</evidence>
<feature type="transmembrane region" description="Helical" evidence="5">
    <location>
        <begin position="177"/>
        <end position="194"/>
    </location>
</feature>
<feature type="transmembrane region" description="Helical" evidence="5">
    <location>
        <begin position="201"/>
        <end position="218"/>
    </location>
</feature>
<dbReference type="NCBIfam" id="TIGR01528">
    <property type="entry name" value="NMN_trans_PnuC"/>
    <property type="match status" value="1"/>
</dbReference>
<evidence type="ECO:0000256" key="3">
    <source>
        <dbReference type="ARBA" id="ARBA00022989"/>
    </source>
</evidence>
<keyword evidence="2 5" id="KW-0812">Transmembrane</keyword>
<protein>
    <submittedName>
        <fullName evidence="6">Nicotinamide riboside transporter PnuC</fullName>
    </submittedName>
</protein>
<keyword evidence="4 5" id="KW-0472">Membrane</keyword>
<evidence type="ECO:0000256" key="1">
    <source>
        <dbReference type="ARBA" id="ARBA00004141"/>
    </source>
</evidence>